<dbReference type="InterPro" id="IPR006540">
    <property type="entry name" value="Lactococcin_972"/>
</dbReference>
<dbReference type="Gene3D" id="2.60.40.2850">
    <property type="match status" value="1"/>
</dbReference>
<organism evidence="1 2">
    <name type="scientific">Bacillus velezensis</name>
    <dbReference type="NCBI Taxonomy" id="492670"/>
    <lineage>
        <taxon>Bacteria</taxon>
        <taxon>Bacillati</taxon>
        <taxon>Bacillota</taxon>
        <taxon>Bacilli</taxon>
        <taxon>Bacillales</taxon>
        <taxon>Bacillaceae</taxon>
        <taxon>Bacillus</taxon>
        <taxon>Bacillus amyloliquefaciens group</taxon>
    </lineage>
</organism>
<protein>
    <submittedName>
        <fullName evidence="1">Lactococcin 972 family bacteriocin</fullName>
    </submittedName>
</protein>
<proteinExistence type="predicted"/>
<name>A0ABC8D8Q3_BACVE</name>
<reference evidence="1 2" key="1">
    <citation type="submission" date="2018-06" db="EMBL/GenBank/DDBJ databases">
        <title>Complete Genome Sequence of Bacillus velezensis DSYZ, a Plant Growth-Promoting Rhizobacterium with Antifungal Activity.</title>
        <authorList>
            <person name="Du B."/>
            <person name="Ding Y."/>
            <person name="Liu K."/>
            <person name="Yao L."/>
            <person name="Wang C."/>
            <person name="Li H."/>
            <person name="Liu H."/>
        </authorList>
    </citation>
    <scope>NUCLEOTIDE SEQUENCE [LARGE SCALE GENOMIC DNA]</scope>
    <source>
        <strain evidence="1 2">DSYZ</strain>
    </source>
</reference>
<dbReference type="Pfam" id="PF09683">
    <property type="entry name" value="Lactococcin_972"/>
    <property type="match status" value="1"/>
</dbReference>
<gene>
    <name evidence="1" type="ORF">BVDSYZ_09755</name>
</gene>
<dbReference type="Proteomes" id="UP000250069">
    <property type="component" value="Chromosome"/>
</dbReference>
<evidence type="ECO:0000313" key="1">
    <source>
        <dbReference type="EMBL" id="AWX72292.1"/>
    </source>
</evidence>
<evidence type="ECO:0000313" key="2">
    <source>
        <dbReference type="Proteomes" id="UP000250069"/>
    </source>
</evidence>
<dbReference type="AlphaFoldDB" id="A0ABC8D8Q3"/>
<sequence length="125" mass="13809">MEGEISLKKKVLASIVLGIGLLGGQAAFASQSNDVNHGEVNLDESRDLMSAMKLDKSTPGGGTWYHGFEKGRVHSNYNHKKKTHKSSAAAGARFYETQWNTKDEGYTYASVYETLFGNKAFWDTK</sequence>
<dbReference type="NCBIfam" id="TIGR01653">
    <property type="entry name" value="lactococcin_972"/>
    <property type="match status" value="1"/>
</dbReference>
<dbReference type="EMBL" id="CP030150">
    <property type="protein sequence ID" value="AWX72292.1"/>
    <property type="molecule type" value="Genomic_DNA"/>
</dbReference>
<accession>A0ABC8D8Q3</accession>